<dbReference type="InterPro" id="IPR032675">
    <property type="entry name" value="LRR_dom_sf"/>
</dbReference>
<gene>
    <name evidence="2" type="ORF">NCGR_LOCUS30642</name>
</gene>
<dbReference type="AlphaFoldDB" id="A0A811PS27"/>
<dbReference type="InterPro" id="IPR055357">
    <property type="entry name" value="LRR_At1g61320_AtMIF1"/>
</dbReference>
<dbReference type="InterPro" id="IPR053772">
    <property type="entry name" value="At1g61320/At1g61330-like"/>
</dbReference>
<dbReference type="PANTHER" id="PTHR34145:SF6">
    <property type="entry name" value="F-BOX DOMAIN-CONTAINING PROTEIN"/>
    <property type="match status" value="1"/>
</dbReference>
<sequence length="229" mass="26048">MDTWHHIHSMLPLRDAARAACLSHAFLHFWRCHPILTLNRDVLGSKANACQENFSCIIDHIVRNHSGIGIKIFKLELHGIVDAYHYLDSWLQTAVTPGIEELTLELCHRGKINYNISCSLLSDGVRNSIRHLQLGFCFFRPTAGFGPLINLTRVVLCSVRISGDELECFLSKSPALEQLKLHDCKEIICLKIPSVLQQLYCLEVSDCWNLPVIESKARYLIRFILKVSV</sequence>
<dbReference type="Proteomes" id="UP000604825">
    <property type="component" value="Unassembled WGS sequence"/>
</dbReference>
<dbReference type="SUPFAM" id="SSF52047">
    <property type="entry name" value="RNI-like"/>
    <property type="match status" value="1"/>
</dbReference>
<proteinExistence type="predicted"/>
<organism evidence="2 3">
    <name type="scientific">Miscanthus lutarioriparius</name>
    <dbReference type="NCBI Taxonomy" id="422564"/>
    <lineage>
        <taxon>Eukaryota</taxon>
        <taxon>Viridiplantae</taxon>
        <taxon>Streptophyta</taxon>
        <taxon>Embryophyta</taxon>
        <taxon>Tracheophyta</taxon>
        <taxon>Spermatophyta</taxon>
        <taxon>Magnoliopsida</taxon>
        <taxon>Liliopsida</taxon>
        <taxon>Poales</taxon>
        <taxon>Poaceae</taxon>
        <taxon>PACMAD clade</taxon>
        <taxon>Panicoideae</taxon>
        <taxon>Andropogonodae</taxon>
        <taxon>Andropogoneae</taxon>
        <taxon>Saccharinae</taxon>
        <taxon>Miscanthus</taxon>
    </lineage>
</organism>
<name>A0A811PS27_9POAL</name>
<keyword evidence="3" id="KW-1185">Reference proteome</keyword>
<dbReference type="PANTHER" id="PTHR34145">
    <property type="entry name" value="OS02G0105600 PROTEIN"/>
    <property type="match status" value="1"/>
</dbReference>
<feature type="domain" description="At1g61320/AtMIF1 LRR" evidence="1">
    <location>
        <begin position="61"/>
        <end position="225"/>
    </location>
</feature>
<protein>
    <recommendedName>
        <fullName evidence="1">At1g61320/AtMIF1 LRR domain-containing protein</fullName>
    </recommendedName>
</protein>
<dbReference type="Gene3D" id="3.80.10.10">
    <property type="entry name" value="Ribonuclease Inhibitor"/>
    <property type="match status" value="1"/>
</dbReference>
<evidence type="ECO:0000313" key="3">
    <source>
        <dbReference type="Proteomes" id="UP000604825"/>
    </source>
</evidence>
<comment type="caution">
    <text evidence="2">The sequence shown here is derived from an EMBL/GenBank/DDBJ whole genome shotgun (WGS) entry which is preliminary data.</text>
</comment>
<dbReference type="OrthoDB" id="685210at2759"/>
<dbReference type="EMBL" id="CAJGYO010000007">
    <property type="protein sequence ID" value="CAD6246378.1"/>
    <property type="molecule type" value="Genomic_DNA"/>
</dbReference>
<evidence type="ECO:0000313" key="2">
    <source>
        <dbReference type="EMBL" id="CAD6246378.1"/>
    </source>
</evidence>
<reference evidence="2" key="1">
    <citation type="submission" date="2020-10" db="EMBL/GenBank/DDBJ databases">
        <authorList>
            <person name="Han B."/>
            <person name="Lu T."/>
            <person name="Zhao Q."/>
            <person name="Huang X."/>
            <person name="Zhao Y."/>
        </authorList>
    </citation>
    <scope>NUCLEOTIDE SEQUENCE</scope>
</reference>
<accession>A0A811PS27</accession>
<evidence type="ECO:0000259" key="1">
    <source>
        <dbReference type="Pfam" id="PF23622"/>
    </source>
</evidence>
<dbReference type="Pfam" id="PF23622">
    <property type="entry name" value="LRR_At1g61320_AtMIF1"/>
    <property type="match status" value="1"/>
</dbReference>